<dbReference type="PROSITE" id="PS51450">
    <property type="entry name" value="LRR"/>
    <property type="match status" value="1"/>
</dbReference>
<dbReference type="Pfam" id="PF13855">
    <property type="entry name" value="LRR_8"/>
    <property type="match status" value="1"/>
</dbReference>
<comment type="catalytic activity">
    <reaction evidence="10">
        <text>L-seryl-[protein] + ATP = O-phospho-L-seryl-[protein] + ADP + H(+)</text>
        <dbReference type="Rhea" id="RHEA:17989"/>
        <dbReference type="Rhea" id="RHEA-COMP:9863"/>
        <dbReference type="Rhea" id="RHEA-COMP:11604"/>
        <dbReference type="ChEBI" id="CHEBI:15378"/>
        <dbReference type="ChEBI" id="CHEBI:29999"/>
        <dbReference type="ChEBI" id="CHEBI:30616"/>
        <dbReference type="ChEBI" id="CHEBI:83421"/>
        <dbReference type="ChEBI" id="CHEBI:456216"/>
        <dbReference type="EC" id="2.7.11.1"/>
    </reaction>
</comment>
<keyword evidence="5" id="KW-0547">Nucleotide-binding</keyword>
<dbReference type="PANTHER" id="PTHR47679">
    <property type="entry name" value="PROTEIN TORNADO 1"/>
    <property type="match status" value="1"/>
</dbReference>
<evidence type="ECO:0000256" key="7">
    <source>
        <dbReference type="ARBA" id="ARBA00022840"/>
    </source>
</evidence>
<reference evidence="12 13" key="1">
    <citation type="submission" date="2018-06" db="EMBL/GenBank/DDBJ databases">
        <title>Genomic Encyclopedia of Archaeal and Bacterial Type Strains, Phase II (KMG-II): from individual species to whole genera.</title>
        <authorList>
            <person name="Goeker M."/>
        </authorList>
    </citation>
    <scope>NUCLEOTIDE SEQUENCE [LARGE SCALE GENOMIC DNA]</scope>
    <source>
        <strain evidence="12 13">DSM 12408</strain>
    </source>
</reference>
<dbReference type="RefSeq" id="WP_111625904.1">
    <property type="nucleotide sequence ID" value="NZ_QLLQ01000009.1"/>
</dbReference>
<dbReference type="Gene3D" id="3.30.310.200">
    <property type="match status" value="1"/>
</dbReference>
<accession>A0A327S0V1</accession>
<dbReference type="InterPro" id="IPR036388">
    <property type="entry name" value="WH-like_DNA-bd_sf"/>
</dbReference>
<dbReference type="PRINTS" id="PR00449">
    <property type="entry name" value="RASTRNSFRMNG"/>
</dbReference>
<gene>
    <name evidence="12" type="ORF">LX77_02426</name>
</gene>
<dbReference type="GO" id="GO:0005524">
    <property type="term" value="F:ATP binding"/>
    <property type="evidence" value="ECO:0007669"/>
    <property type="project" value="UniProtKB-KW"/>
</dbReference>
<evidence type="ECO:0000256" key="8">
    <source>
        <dbReference type="ARBA" id="ARBA00023134"/>
    </source>
</evidence>
<keyword evidence="13" id="KW-1185">Reference proteome</keyword>
<dbReference type="Pfam" id="PF25497">
    <property type="entry name" value="COR-B"/>
    <property type="match status" value="1"/>
</dbReference>
<dbReference type="Gene3D" id="3.40.50.300">
    <property type="entry name" value="P-loop containing nucleotide triphosphate hydrolases"/>
    <property type="match status" value="1"/>
</dbReference>
<evidence type="ECO:0000313" key="13">
    <source>
        <dbReference type="Proteomes" id="UP000248987"/>
    </source>
</evidence>
<comment type="caution">
    <text evidence="12">The sequence shown here is derived from an EMBL/GenBank/DDBJ whole genome shotgun (WGS) entry which is preliminary data.</text>
</comment>
<dbReference type="AlphaFoldDB" id="A0A327S0V1"/>
<dbReference type="Gene3D" id="3.30.70.1390">
    <property type="entry name" value="ROC domain from the Parkinson's disease-associated leucine-rich repeat kinase 2"/>
    <property type="match status" value="1"/>
</dbReference>
<dbReference type="SUPFAM" id="SSF52058">
    <property type="entry name" value="L domain-like"/>
    <property type="match status" value="1"/>
</dbReference>
<evidence type="ECO:0000256" key="3">
    <source>
        <dbReference type="ARBA" id="ARBA00022679"/>
    </source>
</evidence>
<dbReference type="PROSITE" id="PS51424">
    <property type="entry name" value="ROC"/>
    <property type="match status" value="1"/>
</dbReference>
<dbReference type="SUPFAM" id="SSF52540">
    <property type="entry name" value="P-loop containing nucleoside triphosphate hydrolases"/>
    <property type="match status" value="1"/>
</dbReference>
<evidence type="ECO:0000256" key="1">
    <source>
        <dbReference type="ARBA" id="ARBA00012513"/>
    </source>
</evidence>
<keyword evidence="2" id="KW-0723">Serine/threonine-protein kinase</keyword>
<protein>
    <recommendedName>
        <fullName evidence="1">non-specific serine/threonine protein kinase</fullName>
        <ecNumber evidence="1">2.7.11.1</ecNumber>
    </recommendedName>
</protein>
<dbReference type="Gene3D" id="1.10.10.10">
    <property type="entry name" value="Winged helix-like DNA-binding domain superfamily/Winged helix DNA-binding domain"/>
    <property type="match status" value="1"/>
</dbReference>
<dbReference type="InterPro" id="IPR001611">
    <property type="entry name" value="Leu-rich_rpt"/>
</dbReference>
<dbReference type="Proteomes" id="UP000248987">
    <property type="component" value="Unassembled WGS sequence"/>
</dbReference>
<dbReference type="Pfam" id="PF08477">
    <property type="entry name" value="Roc"/>
    <property type="match status" value="1"/>
</dbReference>
<keyword evidence="4" id="KW-0677">Repeat</keyword>
<comment type="catalytic activity">
    <reaction evidence="9">
        <text>L-threonyl-[protein] + ATP = O-phospho-L-threonyl-[protein] + ADP + H(+)</text>
        <dbReference type="Rhea" id="RHEA:46608"/>
        <dbReference type="Rhea" id="RHEA-COMP:11060"/>
        <dbReference type="Rhea" id="RHEA-COMP:11605"/>
        <dbReference type="ChEBI" id="CHEBI:15378"/>
        <dbReference type="ChEBI" id="CHEBI:30013"/>
        <dbReference type="ChEBI" id="CHEBI:30616"/>
        <dbReference type="ChEBI" id="CHEBI:61977"/>
        <dbReference type="ChEBI" id="CHEBI:456216"/>
        <dbReference type="EC" id="2.7.11.1"/>
    </reaction>
</comment>
<evidence type="ECO:0000313" key="12">
    <source>
        <dbReference type="EMBL" id="RAJ22481.1"/>
    </source>
</evidence>
<dbReference type="InterPro" id="IPR057263">
    <property type="entry name" value="COR-B"/>
</dbReference>
<evidence type="ECO:0000256" key="6">
    <source>
        <dbReference type="ARBA" id="ARBA00022777"/>
    </source>
</evidence>
<dbReference type="Pfam" id="PF16095">
    <property type="entry name" value="COR-A"/>
    <property type="match status" value="1"/>
</dbReference>
<name>A0A327S0V1_9FLAO</name>
<dbReference type="Gene3D" id="1.10.10.2200">
    <property type="match status" value="1"/>
</dbReference>
<evidence type="ECO:0000256" key="2">
    <source>
        <dbReference type="ARBA" id="ARBA00022527"/>
    </source>
</evidence>
<dbReference type="PANTHER" id="PTHR47679:SF2">
    <property type="entry name" value="C-TERMINAL OF ROC (COR) DOMAIN-CONTAINING PROTEIN"/>
    <property type="match status" value="1"/>
</dbReference>
<evidence type="ECO:0000256" key="5">
    <source>
        <dbReference type="ARBA" id="ARBA00022741"/>
    </source>
</evidence>
<keyword evidence="3" id="KW-0808">Transferase</keyword>
<keyword evidence="6" id="KW-0418">Kinase</keyword>
<evidence type="ECO:0000256" key="4">
    <source>
        <dbReference type="ARBA" id="ARBA00022737"/>
    </source>
</evidence>
<dbReference type="InterPro" id="IPR020859">
    <property type="entry name" value="ROC"/>
</dbReference>
<evidence type="ECO:0000259" key="11">
    <source>
        <dbReference type="PROSITE" id="PS51424"/>
    </source>
</evidence>
<dbReference type="Gene3D" id="3.80.10.10">
    <property type="entry name" value="Ribonuclease Inhibitor"/>
    <property type="match status" value="1"/>
</dbReference>
<sequence length="846" mass="99646">MNIEKVKKQINNFREHGWTSLDFRNCGITHIPAELFENPNIVFLDFGNDLGIDIKYQNKINEIPNEIGQIKRLAKLNLENNEVIKISDELATLNRLKYLNLKNNKLKQLPEKVANMEQLDVLEISGNPFDILPPEIASQGIDSIRNFFRELKDPDYLYEVKLLVVGEGRVGKTSLSKALIDENYSLEDETSTEGINIAKWNVPQEVAVKYNPEIKRDLLINIWDFGGQEIYHSTHQFFLTKRSLYLLVTESRKEDSHDDFFYWLNIIKMLGDKSPVLMVLNKCDQPVKELPIKEYQNNFDNIKDFDKISLVGLEPHKSNLKAFRDKVIQKATNLPHIGNPLPKVWVDIRREIEELKSNGKNFIPLADFELLCSRYYLSEERADFLSDFFHDLGVFLHFKNDLILKQVIFLNHEWVTKGVYKILDDPIVIENRGIFTDKDIERIWKDSEHKPKTVELIALMKNTKFDLCFKVGSNKYLVPRLLPVDQIDYLWDKDQTTAKFEYRYKFMPKGILTRLIVKLNEDIFENNYWRYGVKLNHENTFALVREYYFENKITISLIGDSVKEYLYILRKNIASIHKDYNELEFKEMVPCSCSYCEKSKKPHFFEFKVLKKYEVSGKSNIVCDESVEDVDVNLLLSNYGKELSKRKLVVCENLNAEILNSLGFLNLDFLPEKDSFTVFGRVLSDSQIIGIRDKDFILDSEKKAIESENPNYCILNYYCIENYLYHPDNIEELQLQGFDKESYIEDIKKYKNEKILVIAQKLDKARSTFYELKIHGEKYRDEKNSTKILEKLRSDNFFDFYEFLNMKDYRKNYLGKFNLNQDCLSSTKWFKDSIENLLIRKVKVNI</sequence>
<evidence type="ECO:0000256" key="10">
    <source>
        <dbReference type="ARBA" id="ARBA00048679"/>
    </source>
</evidence>
<dbReference type="EMBL" id="QLLQ01000009">
    <property type="protein sequence ID" value="RAJ22481.1"/>
    <property type="molecule type" value="Genomic_DNA"/>
</dbReference>
<dbReference type="InterPro" id="IPR032171">
    <property type="entry name" value="COR-A"/>
</dbReference>
<evidence type="ECO:0000256" key="9">
    <source>
        <dbReference type="ARBA" id="ARBA00047899"/>
    </source>
</evidence>
<keyword evidence="8" id="KW-0342">GTP-binding</keyword>
<organism evidence="12 13">
    <name type="scientific">Gelidibacter algens</name>
    <dbReference type="NCBI Taxonomy" id="49280"/>
    <lineage>
        <taxon>Bacteria</taxon>
        <taxon>Pseudomonadati</taxon>
        <taxon>Bacteroidota</taxon>
        <taxon>Flavobacteriia</taxon>
        <taxon>Flavobacteriales</taxon>
        <taxon>Flavobacteriaceae</taxon>
        <taxon>Gelidibacter</taxon>
    </lineage>
</organism>
<proteinExistence type="predicted"/>
<keyword evidence="7" id="KW-0067">ATP-binding</keyword>
<dbReference type="InterPro" id="IPR032675">
    <property type="entry name" value="LRR_dom_sf"/>
</dbReference>
<dbReference type="EC" id="2.7.11.1" evidence="1"/>
<feature type="domain" description="Roc" evidence="11">
    <location>
        <begin position="153"/>
        <end position="334"/>
    </location>
</feature>
<dbReference type="InterPro" id="IPR027417">
    <property type="entry name" value="P-loop_NTPase"/>
</dbReference>
<dbReference type="GO" id="GO:0004674">
    <property type="term" value="F:protein serine/threonine kinase activity"/>
    <property type="evidence" value="ECO:0007669"/>
    <property type="project" value="UniProtKB-KW"/>
</dbReference>